<feature type="region of interest" description="Disordered" evidence="1">
    <location>
        <begin position="349"/>
        <end position="376"/>
    </location>
</feature>
<reference evidence="2" key="1">
    <citation type="journal article" date="2022" name="Int. J. Mol. Sci.">
        <title>Draft Genome of Tanacetum Coccineum: Genomic Comparison of Closely Related Tanacetum-Family Plants.</title>
        <authorList>
            <person name="Yamashiro T."/>
            <person name="Shiraishi A."/>
            <person name="Nakayama K."/>
            <person name="Satake H."/>
        </authorList>
    </citation>
    <scope>NUCLEOTIDE SEQUENCE</scope>
</reference>
<dbReference type="Proteomes" id="UP001151760">
    <property type="component" value="Unassembled WGS sequence"/>
</dbReference>
<organism evidence="2 3">
    <name type="scientific">Tanacetum coccineum</name>
    <dbReference type="NCBI Taxonomy" id="301880"/>
    <lineage>
        <taxon>Eukaryota</taxon>
        <taxon>Viridiplantae</taxon>
        <taxon>Streptophyta</taxon>
        <taxon>Embryophyta</taxon>
        <taxon>Tracheophyta</taxon>
        <taxon>Spermatophyta</taxon>
        <taxon>Magnoliopsida</taxon>
        <taxon>eudicotyledons</taxon>
        <taxon>Gunneridae</taxon>
        <taxon>Pentapetalae</taxon>
        <taxon>asterids</taxon>
        <taxon>campanulids</taxon>
        <taxon>Asterales</taxon>
        <taxon>Asteraceae</taxon>
        <taxon>Asteroideae</taxon>
        <taxon>Anthemideae</taxon>
        <taxon>Anthemidinae</taxon>
        <taxon>Tanacetum</taxon>
    </lineage>
</organism>
<reference evidence="2" key="2">
    <citation type="submission" date="2022-01" db="EMBL/GenBank/DDBJ databases">
        <authorList>
            <person name="Yamashiro T."/>
            <person name="Shiraishi A."/>
            <person name="Satake H."/>
            <person name="Nakayama K."/>
        </authorList>
    </citation>
    <scope>NUCLEOTIDE SEQUENCE</scope>
</reference>
<name>A0ABQ4Y3F8_9ASTR</name>
<evidence type="ECO:0000256" key="1">
    <source>
        <dbReference type="SAM" id="MobiDB-lite"/>
    </source>
</evidence>
<comment type="caution">
    <text evidence="2">The sequence shown here is derived from an EMBL/GenBank/DDBJ whole genome shotgun (WGS) entry which is preliminary data.</text>
</comment>
<keyword evidence="3" id="KW-1185">Reference proteome</keyword>
<gene>
    <name evidence="2" type="ORF">Tco_0704388</name>
</gene>
<evidence type="ECO:0000313" key="3">
    <source>
        <dbReference type="Proteomes" id="UP001151760"/>
    </source>
</evidence>
<accession>A0ABQ4Y3F8</accession>
<evidence type="ECO:0000313" key="2">
    <source>
        <dbReference type="EMBL" id="GJS71547.1"/>
    </source>
</evidence>
<protein>
    <submittedName>
        <fullName evidence="2">Uncharacterized protein</fullName>
    </submittedName>
</protein>
<proteinExistence type="predicted"/>
<dbReference type="EMBL" id="BQNB010010014">
    <property type="protein sequence ID" value="GJS71547.1"/>
    <property type="molecule type" value="Genomic_DNA"/>
</dbReference>
<sequence>MTKVIKEEFKKLEPLKISDDSLTCNTSLEIFYKEFNRMSRMDEDLFTYEVEIPRLASITCDLNKEDDLEQQMTHGSDVDMEYDPSNVEFTEWIDTNVLDFKTPTCKTFKEFNYLLQIDPDVLTNDIDGFKTYEEYKDDWIYEWNKDIPWVHEKPWTNNGVWEEPTPLEHYCKPFSFKSGHSKWPTYWYEALEDGKLKDEALKNKAIMEGIIDEDDESHNEGWRRWDGYENTIHDHEERENEKEHGNEERCELFDNPHQETPVYKIRFEMIKYSFGQDEELAKRSNISTEPSELVFEPVVNESNIEVQPKVWSDAPIIEEYESDSDDECVSVQTKGLDTPSFANKQVKTPKEIVKNQSTHSQKPKGSRGNTAMPELHNKNGLCCRGREQTLIEAARTMHGRFIFYQPFGAEAVKLLVCFKQGILKKKMNLLKTALNCQYGIPILPQTHLLQNQIIRDEAGRPLISTASPNEGLSISDITNSQEDDSEIPPLEDIHQDTTDGIFTHSSYDDEFRGILNIASVKTASTPIETQKPLDKDEMPVMLMSISKIGGLCWIKSYWQIHNMRLSISMTGGLNTCNCKKQTIMATSTIEAKYVAV</sequence>